<organism evidence="2 3">
    <name type="scientific">Prorocentrum cordatum</name>
    <dbReference type="NCBI Taxonomy" id="2364126"/>
    <lineage>
        <taxon>Eukaryota</taxon>
        <taxon>Sar</taxon>
        <taxon>Alveolata</taxon>
        <taxon>Dinophyceae</taxon>
        <taxon>Prorocentrales</taxon>
        <taxon>Prorocentraceae</taxon>
        <taxon>Prorocentrum</taxon>
    </lineage>
</organism>
<comment type="caution">
    <text evidence="2">The sequence shown here is derived from an EMBL/GenBank/DDBJ whole genome shotgun (WGS) entry which is preliminary data.</text>
</comment>
<gene>
    <name evidence="2" type="ORF">PCOR1329_LOCUS64237</name>
</gene>
<evidence type="ECO:0000256" key="1">
    <source>
        <dbReference type="SAM" id="MobiDB-lite"/>
    </source>
</evidence>
<protein>
    <submittedName>
        <fullName evidence="2">Uncharacterized protein</fullName>
    </submittedName>
</protein>
<feature type="region of interest" description="Disordered" evidence="1">
    <location>
        <begin position="94"/>
        <end position="140"/>
    </location>
</feature>
<evidence type="ECO:0000313" key="3">
    <source>
        <dbReference type="Proteomes" id="UP001189429"/>
    </source>
</evidence>
<sequence length="190" mass="19743">MRAACAAAAAMGNGLEYSHASSFAALPTAFRYSFHQADAADAVAARFSHQVDAADPFAAIVWQARGWDFHTRWLRPILFASIVWQARGVGSRAAAPVVGSEGPPERSPRRPELPPAAMGGAGASGGKRGPEPPRTPTWCPRLAGGLSEGCNVQSNIGTLWGGGTARLLCRPGPTAASRAARCGARRGVVE</sequence>
<accession>A0ABN9W8Q5</accession>
<dbReference type="EMBL" id="CAUYUJ010018179">
    <property type="protein sequence ID" value="CAK0881385.1"/>
    <property type="molecule type" value="Genomic_DNA"/>
</dbReference>
<reference evidence="2" key="1">
    <citation type="submission" date="2023-10" db="EMBL/GenBank/DDBJ databases">
        <authorList>
            <person name="Chen Y."/>
            <person name="Shah S."/>
            <person name="Dougan E. K."/>
            <person name="Thang M."/>
            <person name="Chan C."/>
        </authorList>
    </citation>
    <scope>NUCLEOTIDE SEQUENCE [LARGE SCALE GENOMIC DNA]</scope>
</reference>
<keyword evidence="3" id="KW-1185">Reference proteome</keyword>
<feature type="compositionally biased region" description="Basic and acidic residues" evidence="1">
    <location>
        <begin position="103"/>
        <end position="112"/>
    </location>
</feature>
<feature type="non-terminal residue" evidence="2">
    <location>
        <position position="190"/>
    </location>
</feature>
<evidence type="ECO:0000313" key="2">
    <source>
        <dbReference type="EMBL" id="CAK0881385.1"/>
    </source>
</evidence>
<proteinExistence type="predicted"/>
<dbReference type="Proteomes" id="UP001189429">
    <property type="component" value="Unassembled WGS sequence"/>
</dbReference>
<name>A0ABN9W8Q5_9DINO</name>